<protein>
    <recommendedName>
        <fullName evidence="3">malate dehydrogenase</fullName>
        <ecNumber evidence="3">1.1.1.37</ecNumber>
    </recommendedName>
</protein>
<evidence type="ECO:0000256" key="11">
    <source>
        <dbReference type="RuleBase" id="RU003369"/>
    </source>
</evidence>
<keyword evidence="5 11" id="KW-0560">Oxidoreductase</keyword>
<feature type="domain" description="Lactate/malate dehydrogenase N-terminal" evidence="12">
    <location>
        <begin position="11"/>
        <end position="154"/>
    </location>
</feature>
<dbReference type="InterPro" id="IPR022383">
    <property type="entry name" value="Lactate/malate_DH_C"/>
</dbReference>
<proteinExistence type="inferred from homology"/>
<evidence type="ECO:0000256" key="5">
    <source>
        <dbReference type="ARBA" id="ARBA00023002"/>
    </source>
</evidence>
<evidence type="ECO:0000259" key="12">
    <source>
        <dbReference type="Pfam" id="PF00056"/>
    </source>
</evidence>
<evidence type="ECO:0000256" key="7">
    <source>
        <dbReference type="ARBA" id="ARBA00048313"/>
    </source>
</evidence>
<dbReference type="PANTHER" id="PTHR11540:SF16">
    <property type="entry name" value="MALATE DEHYDROGENASE, MITOCHONDRIAL"/>
    <property type="match status" value="1"/>
</dbReference>
<dbReference type="SUPFAM" id="SSF56327">
    <property type="entry name" value="LDH C-terminal domain-like"/>
    <property type="match status" value="1"/>
</dbReference>
<feature type="binding site" evidence="9">
    <location>
        <position position="187"/>
    </location>
    <ligand>
        <name>substrate</name>
    </ligand>
</feature>
<feature type="binding site" evidence="10">
    <location>
        <position position="117"/>
    </location>
    <ligand>
        <name>NAD(+)</name>
        <dbReference type="ChEBI" id="CHEBI:57540"/>
    </ligand>
</feature>
<feature type="binding site" evidence="10">
    <location>
        <begin position="142"/>
        <end position="144"/>
    </location>
    <ligand>
        <name>NAD(+)</name>
        <dbReference type="ChEBI" id="CHEBI:57540"/>
    </ligand>
</feature>
<dbReference type="InterPro" id="IPR001236">
    <property type="entry name" value="Lactate/malate_DH_N"/>
</dbReference>
<comment type="catalytic activity">
    <reaction evidence="7">
        <text>(S)-malate + NAD(+) = oxaloacetate + NADH + H(+)</text>
        <dbReference type="Rhea" id="RHEA:21432"/>
        <dbReference type="ChEBI" id="CHEBI:15378"/>
        <dbReference type="ChEBI" id="CHEBI:15589"/>
        <dbReference type="ChEBI" id="CHEBI:16452"/>
        <dbReference type="ChEBI" id="CHEBI:57540"/>
        <dbReference type="ChEBI" id="CHEBI:57945"/>
        <dbReference type="EC" id="1.1.1.37"/>
    </reaction>
</comment>
<dbReference type="SUPFAM" id="SSF51735">
    <property type="entry name" value="NAD(P)-binding Rossmann-fold domains"/>
    <property type="match status" value="1"/>
</dbReference>
<feature type="binding site" evidence="10">
    <location>
        <begin position="16"/>
        <end position="22"/>
    </location>
    <ligand>
        <name>NAD(+)</name>
        <dbReference type="ChEBI" id="CHEBI:57540"/>
    </ligand>
</feature>
<keyword evidence="4" id="KW-0816">Tricarboxylic acid cycle</keyword>
<evidence type="ECO:0000256" key="6">
    <source>
        <dbReference type="ARBA" id="ARBA00023027"/>
    </source>
</evidence>
<dbReference type="FunFam" id="3.90.110.10:FF:000009">
    <property type="entry name" value="Malate dehydrogenase"/>
    <property type="match status" value="1"/>
</dbReference>
<evidence type="ECO:0000256" key="10">
    <source>
        <dbReference type="PIRSR" id="PIRSR000102-3"/>
    </source>
</evidence>
<dbReference type="STRING" id="1266660.A0A1G4K352"/>
<dbReference type="GO" id="GO:0019752">
    <property type="term" value="P:carboxylic acid metabolic process"/>
    <property type="evidence" value="ECO:0007669"/>
    <property type="project" value="InterPro"/>
</dbReference>
<feature type="binding site" evidence="9">
    <location>
        <position position="144"/>
    </location>
    <ligand>
        <name>substrate</name>
    </ligand>
</feature>
<dbReference type="NCBIfam" id="TIGR01772">
    <property type="entry name" value="MDH_euk_gproteo"/>
    <property type="match status" value="1"/>
</dbReference>
<dbReference type="InterPro" id="IPR036291">
    <property type="entry name" value="NAD(P)-bd_dom_sf"/>
</dbReference>
<dbReference type="Pfam" id="PF02866">
    <property type="entry name" value="Ldh_1_C"/>
    <property type="match status" value="1"/>
</dbReference>
<dbReference type="Gene3D" id="3.40.50.720">
    <property type="entry name" value="NAD(P)-binding Rossmann-like Domain"/>
    <property type="match status" value="1"/>
</dbReference>
<feature type="binding site" evidence="10">
    <location>
        <position position="281"/>
    </location>
    <ligand>
        <name>NAD(+)</name>
        <dbReference type="ChEBI" id="CHEBI:57540"/>
    </ligand>
</feature>
<feature type="binding site" evidence="9">
    <location>
        <position position="104"/>
    </location>
    <ligand>
        <name>substrate</name>
    </ligand>
</feature>
<accession>A0A1G4K352</accession>
<dbReference type="FunFam" id="3.40.50.720:FF:000268">
    <property type="entry name" value="Malate dehydrogenase"/>
    <property type="match status" value="1"/>
</dbReference>
<evidence type="ECO:0000256" key="2">
    <source>
        <dbReference type="ARBA" id="ARBA00011738"/>
    </source>
</evidence>
<dbReference type="InterPro" id="IPR001557">
    <property type="entry name" value="L-lactate/malate_DH"/>
</dbReference>
<keyword evidence="15" id="KW-1185">Reference proteome</keyword>
<dbReference type="PANTHER" id="PTHR11540">
    <property type="entry name" value="MALATE AND LACTATE DEHYDROGENASE"/>
    <property type="match status" value="1"/>
</dbReference>
<dbReference type="InterPro" id="IPR015955">
    <property type="entry name" value="Lactate_DH/Glyco_Ohase_4_C"/>
</dbReference>
<dbReference type="Gene3D" id="3.90.110.10">
    <property type="entry name" value="Lactate dehydrogenase/glycoside hydrolase, family 4, C-terminal"/>
    <property type="match status" value="1"/>
</dbReference>
<evidence type="ECO:0000313" key="15">
    <source>
        <dbReference type="Proteomes" id="UP000190274"/>
    </source>
</evidence>
<evidence type="ECO:0000259" key="13">
    <source>
        <dbReference type="Pfam" id="PF02866"/>
    </source>
</evidence>
<evidence type="ECO:0000256" key="4">
    <source>
        <dbReference type="ARBA" id="ARBA00022532"/>
    </source>
</evidence>
<dbReference type="GO" id="GO:0006099">
    <property type="term" value="P:tricarboxylic acid cycle"/>
    <property type="evidence" value="ECO:0007669"/>
    <property type="project" value="UniProtKB-KW"/>
</dbReference>
<keyword evidence="6 10" id="KW-0520">NAD</keyword>
<dbReference type="GO" id="GO:0005829">
    <property type="term" value="C:cytosol"/>
    <property type="evidence" value="ECO:0007669"/>
    <property type="project" value="TreeGrafter"/>
</dbReference>
<dbReference type="AlphaFoldDB" id="A0A1G4K352"/>
<dbReference type="EMBL" id="LT598461">
    <property type="protein sequence ID" value="SCU98101.1"/>
    <property type="molecule type" value="Genomic_DNA"/>
</dbReference>
<comment type="subunit">
    <text evidence="2">Homodimer.</text>
</comment>
<feature type="binding site" evidence="10">
    <location>
        <position position="50"/>
    </location>
    <ligand>
        <name>NAD(+)</name>
        <dbReference type="ChEBI" id="CHEBI:57540"/>
    </ligand>
</feature>
<dbReference type="InterPro" id="IPR010097">
    <property type="entry name" value="Malate_DH_type1"/>
</dbReference>
<sequence>MPHATEMASLKIAVLGAGGGIGQSLSLLLKTELRSTCLAAESGIHVALYDVNRDAVAGAGTDLSHINTPVTVTWHAPGGSGADDPLATCLRDAQLVVIPAGVPRKPGMTRDDLYAINARIVTTLAAGIAAHCDLSRTFVLLISNPVNSLVRVLVDTLVASSSAGSAAAAAQEVPRRVFGLTQLDAVRASTFLHEALGRHARDVVRVPVVGGHSGHTIVPLFSQATGQYVSANTPHVFTDELRDGVAALGAEALAQLVHRVQFGGDEVVKAKNGTGSATLSMAFAAAQVTRAFAELLLGVRSEIRDTLYANVGGITRVAGDQSQELHKLTGGLRYVSLPLTITSDGLQSYDTKWARSMTPAEQELWSGCVEELQGSVHEK</sequence>
<dbReference type="PIRSF" id="PIRSF000102">
    <property type="entry name" value="Lac_mal_DH"/>
    <property type="match status" value="1"/>
</dbReference>
<feature type="domain" description="Lactate/malate dehydrogenase C-terminal" evidence="13">
    <location>
        <begin position="181"/>
        <end position="376"/>
    </location>
</feature>
<dbReference type="Proteomes" id="UP000190274">
    <property type="component" value="Chromosome H"/>
</dbReference>
<name>A0A1G4K352_9SACH</name>
<reference evidence="14 15" key="1">
    <citation type="submission" date="2016-03" db="EMBL/GenBank/DDBJ databases">
        <authorList>
            <person name="Devillers H."/>
        </authorList>
    </citation>
    <scope>NUCLEOTIDE SEQUENCE [LARGE SCALE GENOMIC DNA]</scope>
    <source>
        <strain evidence="14">CBS 10888</strain>
    </source>
</reference>
<feature type="active site" description="Proton acceptor" evidence="8">
    <location>
        <position position="212"/>
    </location>
</feature>
<evidence type="ECO:0000256" key="3">
    <source>
        <dbReference type="ARBA" id="ARBA00012995"/>
    </source>
</evidence>
<dbReference type="OrthoDB" id="4069699at2759"/>
<comment type="similarity">
    <text evidence="1">Belongs to the LDH/MDH superfamily. MDH type 1 family.</text>
</comment>
<evidence type="ECO:0000313" key="14">
    <source>
        <dbReference type="EMBL" id="SCU98101.1"/>
    </source>
</evidence>
<organism evidence="14 15">
    <name type="scientific">Lachancea dasiensis</name>
    <dbReference type="NCBI Taxonomy" id="1072105"/>
    <lineage>
        <taxon>Eukaryota</taxon>
        <taxon>Fungi</taxon>
        <taxon>Dikarya</taxon>
        <taxon>Ascomycota</taxon>
        <taxon>Saccharomycotina</taxon>
        <taxon>Saccharomycetes</taxon>
        <taxon>Saccharomycetales</taxon>
        <taxon>Saccharomycetaceae</taxon>
        <taxon>Lachancea</taxon>
    </lineage>
</organism>
<feature type="binding site" evidence="9">
    <location>
        <position position="110"/>
    </location>
    <ligand>
        <name>substrate</name>
    </ligand>
</feature>
<evidence type="ECO:0000256" key="1">
    <source>
        <dbReference type="ARBA" id="ARBA00008824"/>
    </source>
</evidence>
<dbReference type="Pfam" id="PF00056">
    <property type="entry name" value="Ldh_1_N"/>
    <property type="match status" value="1"/>
</dbReference>
<gene>
    <name evidence="14" type="ORF">LADA_0H10594G</name>
</gene>
<dbReference type="GO" id="GO:0030060">
    <property type="term" value="F:L-malate dehydrogenase (NAD+) activity"/>
    <property type="evidence" value="ECO:0007669"/>
    <property type="project" value="UniProtKB-EC"/>
</dbReference>
<dbReference type="GO" id="GO:0070013">
    <property type="term" value="C:intracellular organelle lumen"/>
    <property type="evidence" value="ECO:0007669"/>
    <property type="project" value="UniProtKB-ARBA"/>
</dbReference>
<dbReference type="EC" id="1.1.1.37" evidence="3"/>
<evidence type="ECO:0000256" key="9">
    <source>
        <dbReference type="PIRSR" id="PIRSR000102-2"/>
    </source>
</evidence>
<evidence type="ECO:0000256" key="8">
    <source>
        <dbReference type="PIRSR" id="PIRSR000102-1"/>
    </source>
</evidence>